<dbReference type="EC" id="6.2.1.3" evidence="3"/>
<dbReference type="KEGG" id="parq:DSM112329_00373"/>
<sequence>MTTFVVDGPEYWARQAPDKTAIVLGGEELTYAELDAWADAVAADLAGRGVAAGDRVGLLGANTLAYCVTAVALFKLAAVAVPMSTRLTVGEITALTTSAEPRAFVCDADLRPQVDQAATDGPGFTVIPMEELGALRGTAASARPPRPAVDVDDPAALIYTSGTTGTPKGVIFTNRTIMGFINEWGIADPGFNHDMRLLMVLPLGGAPGLLWGILHNAVRGSTLVLEPTFIPARAVELLESQQITAMVGVPLLYEAMTAQPGFADADLSRWDTAHVGGARVSEKLLKAYADKGVLLRQIYGMTEAGGIATSTARRDALTKPDRCGSGGVHTKLRVVRPDGSDCDPGEPGEILIKGPSVTPGYWRDPEATAAALKDGWMHSGDLGELDAEGSLKMVERLKDLIISGGLNIAPAEIENVIDELPAVEEVAVIAADDAKFGETPAAIVRLKDDLSAEEIVAHCNTRLADFKVPRYVIVADDALPRMASGKVAKRLLREQYPDIAEAYAKVR</sequence>
<proteinExistence type="predicted"/>
<dbReference type="InterPro" id="IPR020845">
    <property type="entry name" value="AMP-binding_CS"/>
</dbReference>
<dbReference type="InterPro" id="IPR000873">
    <property type="entry name" value="AMP-dep_synth/lig_dom"/>
</dbReference>
<dbReference type="EMBL" id="CP114014">
    <property type="protein sequence ID" value="XAY03554.1"/>
    <property type="molecule type" value="Genomic_DNA"/>
</dbReference>
<dbReference type="PANTHER" id="PTHR43767:SF1">
    <property type="entry name" value="NONRIBOSOMAL PEPTIDE SYNTHASE PES1 (EUROFUNG)-RELATED"/>
    <property type="match status" value="1"/>
</dbReference>
<dbReference type="Gene3D" id="3.40.50.12780">
    <property type="entry name" value="N-terminal domain of ligase-like"/>
    <property type="match status" value="1"/>
</dbReference>
<dbReference type="InterPro" id="IPR045851">
    <property type="entry name" value="AMP-bd_C_sf"/>
</dbReference>
<name>A0AAU7APE9_9ACTN</name>
<evidence type="ECO:0000313" key="3">
    <source>
        <dbReference type="EMBL" id="XAY03554.1"/>
    </source>
</evidence>
<dbReference type="Gene3D" id="3.30.300.30">
    <property type="match status" value="1"/>
</dbReference>
<feature type="domain" description="AMP-dependent synthetase/ligase" evidence="1">
    <location>
        <begin position="10"/>
        <end position="362"/>
    </location>
</feature>
<dbReference type="PANTHER" id="PTHR43767">
    <property type="entry name" value="LONG-CHAIN-FATTY-ACID--COA LIGASE"/>
    <property type="match status" value="1"/>
</dbReference>
<dbReference type="RefSeq" id="WP_354700110.1">
    <property type="nucleotide sequence ID" value="NZ_CP114014.1"/>
</dbReference>
<dbReference type="GO" id="GO:0004467">
    <property type="term" value="F:long-chain fatty acid-CoA ligase activity"/>
    <property type="evidence" value="ECO:0007669"/>
    <property type="project" value="UniProtKB-EC"/>
</dbReference>
<dbReference type="SUPFAM" id="SSF56801">
    <property type="entry name" value="Acetyl-CoA synthetase-like"/>
    <property type="match status" value="1"/>
</dbReference>
<evidence type="ECO:0000259" key="2">
    <source>
        <dbReference type="Pfam" id="PF13193"/>
    </source>
</evidence>
<dbReference type="AlphaFoldDB" id="A0AAU7APE9"/>
<protein>
    <submittedName>
        <fullName evidence="3">Long-chain-fatty-acid--CoA ligase FadD13</fullName>
        <ecNumber evidence="3">6.2.1.3</ecNumber>
    </submittedName>
</protein>
<organism evidence="3">
    <name type="scientific">Paraconexibacter sp. AEG42_29</name>
    <dbReference type="NCBI Taxonomy" id="2997339"/>
    <lineage>
        <taxon>Bacteria</taxon>
        <taxon>Bacillati</taxon>
        <taxon>Actinomycetota</taxon>
        <taxon>Thermoleophilia</taxon>
        <taxon>Solirubrobacterales</taxon>
        <taxon>Paraconexibacteraceae</taxon>
        <taxon>Paraconexibacter</taxon>
    </lineage>
</organism>
<gene>
    <name evidence="3" type="ORF">DSM112329_00373</name>
</gene>
<dbReference type="Pfam" id="PF13193">
    <property type="entry name" value="AMP-binding_C"/>
    <property type="match status" value="1"/>
</dbReference>
<feature type="domain" description="AMP-binding enzyme C-terminal" evidence="2">
    <location>
        <begin position="412"/>
        <end position="486"/>
    </location>
</feature>
<reference evidence="3" key="1">
    <citation type="submission" date="2022-12" db="EMBL/GenBank/DDBJ databases">
        <title>Paraconexibacter alkalitolerans sp. nov. and Baekduia alba sp. nov., isolated from soil and emended description of the genera Paraconexibacter (Chun et al., 2020) and Baekduia (An et al., 2020).</title>
        <authorList>
            <person name="Vieira S."/>
            <person name="Huber K.J."/>
            <person name="Geppert A."/>
            <person name="Wolf J."/>
            <person name="Neumann-Schaal M."/>
            <person name="Muesken M."/>
            <person name="Overmann J."/>
        </authorList>
    </citation>
    <scope>NUCLEOTIDE SEQUENCE</scope>
    <source>
        <strain evidence="3">AEG42_29</strain>
    </source>
</reference>
<accession>A0AAU7APE9</accession>
<dbReference type="PROSITE" id="PS00455">
    <property type="entry name" value="AMP_BINDING"/>
    <property type="match status" value="1"/>
</dbReference>
<dbReference type="InterPro" id="IPR042099">
    <property type="entry name" value="ANL_N_sf"/>
</dbReference>
<dbReference type="Pfam" id="PF00501">
    <property type="entry name" value="AMP-binding"/>
    <property type="match status" value="1"/>
</dbReference>
<dbReference type="InterPro" id="IPR050237">
    <property type="entry name" value="ATP-dep_AMP-bd_enzyme"/>
</dbReference>
<keyword evidence="3" id="KW-0436">Ligase</keyword>
<evidence type="ECO:0000259" key="1">
    <source>
        <dbReference type="Pfam" id="PF00501"/>
    </source>
</evidence>
<dbReference type="InterPro" id="IPR025110">
    <property type="entry name" value="AMP-bd_C"/>
</dbReference>